<dbReference type="SUPFAM" id="SSF53756">
    <property type="entry name" value="UDP-Glycosyltransferase/glycogen phosphorylase"/>
    <property type="match status" value="1"/>
</dbReference>
<dbReference type="InterPro" id="IPR028098">
    <property type="entry name" value="Glyco_trans_4-like_N"/>
</dbReference>
<dbReference type="PANTHER" id="PTHR12526:SF623">
    <property type="entry name" value="WABG"/>
    <property type="match status" value="1"/>
</dbReference>
<dbReference type="InterPro" id="IPR001296">
    <property type="entry name" value="Glyco_trans_1"/>
</dbReference>
<proteinExistence type="predicted"/>
<dbReference type="CDD" id="cd03801">
    <property type="entry name" value="GT4_PimA-like"/>
    <property type="match status" value="1"/>
</dbReference>
<accession>A0A0H3H3F3</accession>
<dbReference type="Proteomes" id="UP000007843">
    <property type="component" value="Chromosome"/>
</dbReference>
<dbReference type="HOGENOM" id="CLU_009583_44_1_6"/>
<protein>
    <submittedName>
        <fullName evidence="3">Glucuronic acid transferase</fullName>
    </submittedName>
</protein>
<sequence>MSKFRLALVRQKYRPDGGAERFVSRALEALDDSDLELNVITREWQGPVKPEWNIHICNPRKWGRISRERGFADAARQLWQREAFDLVQSHERIPGCDLYRAGDGVHRRWLQQRSRILPGWKSRLLFADRYHRYVMQAERDMYQDAHLRGVICNAEMIKREIIEDFGLPAEKIHVIYNAIDNQRFLPPTEEAFVALRAKWNLPRQATCLIYVGSGFERKGLDAAIRAIAPTNRYLLVVGKDKEQGRYQQLAKTLNCEERVRFFGMQSETLPFYQMADGLLLPTLYDPFPNVILEAMACGLPVITTTGCGGAEFIVQGSNGYVCDALDIPALQESVIALPARALGSAQGERARERIMTCTSERLSAQLLSLYQDLVK</sequence>
<evidence type="ECO:0000313" key="4">
    <source>
        <dbReference type="Proteomes" id="UP000007843"/>
    </source>
</evidence>
<evidence type="ECO:0000259" key="2">
    <source>
        <dbReference type="Pfam" id="PF13439"/>
    </source>
</evidence>
<reference evidence="3 4" key="1">
    <citation type="journal article" date="2012" name="J. Bacteriol.">
        <title>Complete genome sequence of Klebsiella oxytoca KCTC 1686, used in production of 2,3-butanediol.</title>
        <authorList>
            <person name="Shin S.H."/>
            <person name="Kim S."/>
            <person name="Kim J.Y."/>
            <person name="Lee S."/>
            <person name="Um Y."/>
            <person name="Oh M.K."/>
            <person name="Kim Y.R."/>
            <person name="Lee J."/>
            <person name="Yang K.S."/>
        </authorList>
    </citation>
    <scope>NUCLEOTIDE SEQUENCE [LARGE SCALE GENOMIC DNA]</scope>
    <source>
        <strain evidence="4">ATCC 8724 / DSM 4798 / JCM 20051 / NBRC 3318 / NRRL B-199 / KCTC 1686</strain>
    </source>
</reference>
<dbReference type="AlphaFoldDB" id="A0A0H3H3F3"/>
<evidence type="ECO:0000259" key="1">
    <source>
        <dbReference type="Pfam" id="PF00534"/>
    </source>
</evidence>
<keyword evidence="3" id="KW-0808">Transferase</keyword>
<dbReference type="PANTHER" id="PTHR12526">
    <property type="entry name" value="GLYCOSYLTRANSFERASE"/>
    <property type="match status" value="1"/>
</dbReference>
<dbReference type="Gene3D" id="3.40.50.2000">
    <property type="entry name" value="Glycogen Phosphorylase B"/>
    <property type="match status" value="2"/>
</dbReference>
<dbReference type="Pfam" id="PF13439">
    <property type="entry name" value="Glyco_transf_4"/>
    <property type="match status" value="1"/>
</dbReference>
<gene>
    <name evidence="3" type="ordered locus">KOX_05900</name>
</gene>
<feature type="domain" description="Glycosyltransferase subfamily 4-like N-terminal" evidence="2">
    <location>
        <begin position="17"/>
        <end position="183"/>
    </location>
</feature>
<dbReference type="GO" id="GO:1901135">
    <property type="term" value="P:carbohydrate derivative metabolic process"/>
    <property type="evidence" value="ECO:0007669"/>
    <property type="project" value="UniProtKB-ARBA"/>
</dbReference>
<dbReference type="RefSeq" id="WP_014227246.1">
    <property type="nucleotide sequence ID" value="NC_016612.1"/>
</dbReference>
<organism evidence="3 4">
    <name type="scientific">Klebsiella michiganensis (strain ATCC 8724 / DSM 4798 / JCM 20051 / NBRC 3318 / NRRL B-199 / KCTC 1686 / BUCSAV 143 / CCM 1901)</name>
    <dbReference type="NCBI Taxonomy" id="1006551"/>
    <lineage>
        <taxon>Bacteria</taxon>
        <taxon>Pseudomonadati</taxon>
        <taxon>Pseudomonadota</taxon>
        <taxon>Gammaproteobacteria</taxon>
        <taxon>Enterobacterales</taxon>
        <taxon>Enterobacteriaceae</taxon>
        <taxon>Klebsiella/Raoultella group</taxon>
        <taxon>Klebsiella</taxon>
    </lineage>
</organism>
<feature type="domain" description="Glycosyl transferase family 1" evidence="1">
    <location>
        <begin position="195"/>
        <end position="337"/>
    </location>
</feature>
<dbReference type="Pfam" id="PF00534">
    <property type="entry name" value="Glycos_transf_1"/>
    <property type="match status" value="1"/>
</dbReference>
<name>A0A0H3H3F3_KLEM8</name>
<dbReference type="GO" id="GO:0016757">
    <property type="term" value="F:glycosyltransferase activity"/>
    <property type="evidence" value="ECO:0007669"/>
    <property type="project" value="InterPro"/>
</dbReference>
<dbReference type="KEGG" id="kox:KOX_05900"/>
<dbReference type="EMBL" id="CP003218">
    <property type="protein sequence ID" value="AEX02913.1"/>
    <property type="molecule type" value="Genomic_DNA"/>
</dbReference>
<evidence type="ECO:0000313" key="3">
    <source>
        <dbReference type="EMBL" id="AEX02913.1"/>
    </source>
</evidence>